<evidence type="ECO:0000256" key="1">
    <source>
        <dbReference type="SAM" id="Phobius"/>
    </source>
</evidence>
<keyword evidence="1" id="KW-1133">Transmembrane helix</keyword>
<gene>
    <name evidence="2" type="ORF">VRHSUH09_06490</name>
</gene>
<proteinExistence type="predicted"/>
<evidence type="ECO:0000313" key="3">
    <source>
        <dbReference type="Proteomes" id="UP000238774"/>
    </source>
</evidence>
<evidence type="ECO:0000313" key="2">
    <source>
        <dbReference type="EMBL" id="PQL12062.1"/>
    </source>
</evidence>
<feature type="transmembrane region" description="Helical" evidence="1">
    <location>
        <begin position="7"/>
        <end position="28"/>
    </location>
</feature>
<name>A0ABX5BY87_9FIRM</name>
<dbReference type="EMBL" id="PPCX01000010">
    <property type="protein sequence ID" value="PQL12062.1"/>
    <property type="molecule type" value="Genomic_DNA"/>
</dbReference>
<accession>A0ABX5BY87</accession>
<protein>
    <submittedName>
        <fullName evidence="2">Uncharacterized protein</fullName>
    </submittedName>
</protein>
<keyword evidence="1" id="KW-0812">Transmembrane</keyword>
<dbReference type="Proteomes" id="UP000238774">
    <property type="component" value="Unassembled WGS sequence"/>
</dbReference>
<keyword evidence="3" id="KW-1185">Reference proteome</keyword>
<organism evidence="2 3">
    <name type="scientific">Veillonella rogosae JCM 15642</name>
    <dbReference type="NCBI Taxonomy" id="1298595"/>
    <lineage>
        <taxon>Bacteria</taxon>
        <taxon>Bacillati</taxon>
        <taxon>Bacillota</taxon>
        <taxon>Negativicutes</taxon>
        <taxon>Veillonellales</taxon>
        <taxon>Veillonellaceae</taxon>
        <taxon>Veillonella</taxon>
    </lineage>
</organism>
<keyword evidence="1" id="KW-0472">Membrane</keyword>
<reference evidence="2 3" key="1">
    <citation type="submission" date="2018-01" db="EMBL/GenBank/DDBJ databases">
        <title>Draft genome sequences of clinical isolates and type strains of oral Veillonella including Veillonella infantum sp., nov.</title>
        <authorList>
            <person name="Mashima I."/>
            <person name="Liao Y.-C."/>
            <person name="Sabharwal A."/>
            <person name="Haase E.M."/>
            <person name="Nakazawa F."/>
            <person name="Scannapieco F.A."/>
        </authorList>
    </citation>
    <scope>NUCLEOTIDE SEQUENCE [LARGE SCALE GENOMIC DNA]</scope>
    <source>
        <strain evidence="2 3">JCM 15642</strain>
    </source>
</reference>
<comment type="caution">
    <text evidence="2">The sequence shown here is derived from an EMBL/GenBank/DDBJ whole genome shotgun (WGS) entry which is preliminary data.</text>
</comment>
<sequence>MFNNDKLQAIVQLIAVGGLVVALIMSILWDRTELSTNIASGLVGFIGGAAIIRKGEDKWH</sequence>
<feature type="transmembrane region" description="Helical" evidence="1">
    <location>
        <begin position="34"/>
        <end position="52"/>
    </location>
</feature>
<dbReference type="RefSeq" id="WP_054747055.1">
    <property type="nucleotide sequence ID" value="NZ_BBDV01000002.1"/>
</dbReference>